<protein>
    <submittedName>
        <fullName evidence="2">Uncharacterized protein</fullName>
    </submittedName>
</protein>
<organism evidence="2 3">
    <name type="scientific">Tanacetum coccineum</name>
    <dbReference type="NCBI Taxonomy" id="301880"/>
    <lineage>
        <taxon>Eukaryota</taxon>
        <taxon>Viridiplantae</taxon>
        <taxon>Streptophyta</taxon>
        <taxon>Embryophyta</taxon>
        <taxon>Tracheophyta</taxon>
        <taxon>Spermatophyta</taxon>
        <taxon>Magnoliopsida</taxon>
        <taxon>eudicotyledons</taxon>
        <taxon>Gunneridae</taxon>
        <taxon>Pentapetalae</taxon>
        <taxon>asterids</taxon>
        <taxon>campanulids</taxon>
        <taxon>Asterales</taxon>
        <taxon>Asteraceae</taxon>
        <taxon>Asteroideae</taxon>
        <taxon>Anthemideae</taxon>
        <taxon>Anthemidinae</taxon>
        <taxon>Tanacetum</taxon>
    </lineage>
</organism>
<evidence type="ECO:0000256" key="1">
    <source>
        <dbReference type="SAM" id="MobiDB-lite"/>
    </source>
</evidence>
<name>A0ABQ4ZXY7_9ASTR</name>
<dbReference type="EMBL" id="BQNB010011788">
    <property type="protein sequence ID" value="GJS95154.1"/>
    <property type="molecule type" value="Genomic_DNA"/>
</dbReference>
<comment type="caution">
    <text evidence="2">The sequence shown here is derived from an EMBL/GenBank/DDBJ whole genome shotgun (WGS) entry which is preliminary data.</text>
</comment>
<proteinExistence type="predicted"/>
<reference evidence="2" key="1">
    <citation type="journal article" date="2022" name="Int. J. Mol. Sci.">
        <title>Draft Genome of Tanacetum Coccineum: Genomic Comparison of Closely Related Tanacetum-Family Plants.</title>
        <authorList>
            <person name="Yamashiro T."/>
            <person name="Shiraishi A."/>
            <person name="Nakayama K."/>
            <person name="Satake H."/>
        </authorList>
    </citation>
    <scope>NUCLEOTIDE SEQUENCE</scope>
</reference>
<feature type="compositionally biased region" description="Basic and acidic residues" evidence="1">
    <location>
        <begin position="87"/>
        <end position="97"/>
    </location>
</feature>
<gene>
    <name evidence="2" type="ORF">Tco_0802122</name>
</gene>
<feature type="region of interest" description="Disordered" evidence="1">
    <location>
        <begin position="1"/>
        <end position="30"/>
    </location>
</feature>
<evidence type="ECO:0000313" key="2">
    <source>
        <dbReference type="EMBL" id="GJS95154.1"/>
    </source>
</evidence>
<feature type="compositionally biased region" description="Low complexity" evidence="1">
    <location>
        <begin position="110"/>
        <end position="136"/>
    </location>
</feature>
<evidence type="ECO:0000313" key="3">
    <source>
        <dbReference type="Proteomes" id="UP001151760"/>
    </source>
</evidence>
<feature type="compositionally biased region" description="Basic residues" evidence="1">
    <location>
        <begin position="138"/>
        <end position="148"/>
    </location>
</feature>
<feature type="region of interest" description="Disordered" evidence="1">
    <location>
        <begin position="80"/>
        <end position="148"/>
    </location>
</feature>
<reference evidence="2" key="2">
    <citation type="submission" date="2022-01" db="EMBL/GenBank/DDBJ databases">
        <authorList>
            <person name="Yamashiro T."/>
            <person name="Shiraishi A."/>
            <person name="Satake H."/>
            <person name="Nakayama K."/>
        </authorList>
    </citation>
    <scope>NUCLEOTIDE SEQUENCE</scope>
</reference>
<dbReference type="Proteomes" id="UP001151760">
    <property type="component" value="Unassembled WGS sequence"/>
</dbReference>
<keyword evidence="3" id="KW-1185">Reference proteome</keyword>
<sequence length="148" mass="16446">MEESSLKRVGDELEQENAKKQKVDNDQETAKMKELMKIVPDKEKAAVDAMHLATKPLSIVDWKIVKEGKTSYYQIIRADGSSRRARGVTEEPRKEGGDSNNDQEKEDDNVNNTNNVNTASDGNNTNNINVVSSTVNAARHKLTTAKES</sequence>
<accession>A0ABQ4ZXY7</accession>